<keyword evidence="2" id="KW-0808">Transferase</keyword>
<proteinExistence type="predicted"/>
<dbReference type="GeneID" id="93304496"/>
<dbReference type="PROSITE" id="PS51186">
    <property type="entry name" value="GNAT"/>
    <property type="match status" value="1"/>
</dbReference>
<sequence>MYEEIPDLNLFMVCEVPKKEAYACLPEGYYFDSCRRDELDLWKRMPFDEGEQAEAFFGYMTDYFQKVYGEKEDLFYSQCLFVRDSEGNPVGTGFIWKSYGKINTLHWLKVKKGCEGSGIGRALITKLLSELGANDFPVYLHTQPSSYRAIKLYTDFGFAFLTDKRIGYRENGLEESLPVLMRHMPEEDYKRLRFRSVPESFLEAVLSSEINEF</sequence>
<organism evidence="2 3">
    <name type="scientific">Eisenbergiella tayi</name>
    <dbReference type="NCBI Taxonomy" id="1432052"/>
    <lineage>
        <taxon>Bacteria</taxon>
        <taxon>Bacillati</taxon>
        <taxon>Bacillota</taxon>
        <taxon>Clostridia</taxon>
        <taxon>Lachnospirales</taxon>
        <taxon>Lachnospiraceae</taxon>
        <taxon>Eisenbergiella</taxon>
    </lineage>
</organism>
<dbReference type="RefSeq" id="WP_069157262.1">
    <property type="nucleotide sequence ID" value="NZ_DBFYTC010000229.1"/>
</dbReference>
<dbReference type="Gene3D" id="3.40.630.30">
    <property type="match status" value="1"/>
</dbReference>
<dbReference type="AlphaFoldDB" id="A0A1E3AU03"/>
<feature type="domain" description="N-acetyltransferase" evidence="1">
    <location>
        <begin position="29"/>
        <end position="186"/>
    </location>
</feature>
<comment type="caution">
    <text evidence="2">The sequence shown here is derived from an EMBL/GenBank/DDBJ whole genome shotgun (WGS) entry which is preliminary data.</text>
</comment>
<name>A0A1E3AU03_9FIRM</name>
<dbReference type="Pfam" id="PF00583">
    <property type="entry name" value="Acetyltransf_1"/>
    <property type="match status" value="1"/>
</dbReference>
<protein>
    <submittedName>
        <fullName evidence="2">Acetyltransferase (GNAT) family protein</fullName>
    </submittedName>
</protein>
<dbReference type="GO" id="GO:0016747">
    <property type="term" value="F:acyltransferase activity, transferring groups other than amino-acyl groups"/>
    <property type="evidence" value="ECO:0007669"/>
    <property type="project" value="InterPro"/>
</dbReference>
<gene>
    <name evidence="2" type="ORF">BEH84_02793</name>
</gene>
<reference evidence="2 3" key="1">
    <citation type="submission" date="2016-07" db="EMBL/GenBank/DDBJ databases">
        <title>Characterization of isolates of Eisenbergiella tayi derived from blood cultures, using whole genome sequencing.</title>
        <authorList>
            <person name="Burdz T."/>
            <person name="Wiebe D."/>
            <person name="Huynh C."/>
            <person name="Bernard K."/>
        </authorList>
    </citation>
    <scope>NUCLEOTIDE SEQUENCE [LARGE SCALE GENOMIC DNA]</scope>
    <source>
        <strain evidence="2 3">NML 120489</strain>
    </source>
</reference>
<dbReference type="Proteomes" id="UP000095003">
    <property type="component" value="Unassembled WGS sequence"/>
</dbReference>
<evidence type="ECO:0000313" key="2">
    <source>
        <dbReference type="EMBL" id="ODM12178.1"/>
    </source>
</evidence>
<accession>A0A1E3AU03</accession>
<evidence type="ECO:0000313" key="3">
    <source>
        <dbReference type="Proteomes" id="UP000095003"/>
    </source>
</evidence>
<dbReference type="InterPro" id="IPR000182">
    <property type="entry name" value="GNAT_dom"/>
</dbReference>
<dbReference type="SUPFAM" id="SSF55729">
    <property type="entry name" value="Acyl-CoA N-acyltransferases (Nat)"/>
    <property type="match status" value="1"/>
</dbReference>
<dbReference type="InterPro" id="IPR016181">
    <property type="entry name" value="Acyl_CoA_acyltransferase"/>
</dbReference>
<dbReference type="EMBL" id="MCGI01000002">
    <property type="protein sequence ID" value="ODM12178.1"/>
    <property type="molecule type" value="Genomic_DNA"/>
</dbReference>
<evidence type="ECO:0000259" key="1">
    <source>
        <dbReference type="PROSITE" id="PS51186"/>
    </source>
</evidence>